<dbReference type="EMBL" id="JACJSG010000080">
    <property type="protein sequence ID" value="MBD2505326.1"/>
    <property type="molecule type" value="Genomic_DNA"/>
</dbReference>
<protein>
    <submittedName>
        <fullName evidence="1">Uncharacterized protein</fullName>
    </submittedName>
</protein>
<evidence type="ECO:0000313" key="1">
    <source>
        <dbReference type="EMBL" id="MBD2505326.1"/>
    </source>
</evidence>
<evidence type="ECO:0000313" key="2">
    <source>
        <dbReference type="Proteomes" id="UP000661112"/>
    </source>
</evidence>
<sequence length="100" mass="11413">MVVLEGTVDVLPSPITREEAAKKLNPPVGVRQLTNYLNLARLYVKGFEEFNSVDGGLNRHAKIYEWHIPTLQKIRQMSSWQIGIKQLELELSKGTCNDNY</sequence>
<organism evidence="1 2">
    <name type="scientific">Anabaena azotica FACHB-119</name>
    <dbReference type="NCBI Taxonomy" id="947527"/>
    <lineage>
        <taxon>Bacteria</taxon>
        <taxon>Bacillati</taxon>
        <taxon>Cyanobacteriota</taxon>
        <taxon>Cyanophyceae</taxon>
        <taxon>Nostocales</taxon>
        <taxon>Nostocaceae</taxon>
        <taxon>Anabaena</taxon>
        <taxon>Anabaena azotica</taxon>
    </lineage>
</organism>
<accession>A0ABR8DGU1</accession>
<keyword evidence="2" id="KW-1185">Reference proteome</keyword>
<name>A0ABR8DGU1_9NOST</name>
<dbReference type="Proteomes" id="UP000661112">
    <property type="component" value="Unassembled WGS sequence"/>
</dbReference>
<dbReference type="RefSeq" id="WP_190480026.1">
    <property type="nucleotide sequence ID" value="NZ_JACJSG010000080.1"/>
</dbReference>
<proteinExistence type="predicted"/>
<reference evidence="1 2" key="1">
    <citation type="journal article" date="2020" name="ISME J.">
        <title>Comparative genomics reveals insights into cyanobacterial evolution and habitat adaptation.</title>
        <authorList>
            <person name="Chen M.Y."/>
            <person name="Teng W.K."/>
            <person name="Zhao L."/>
            <person name="Hu C.X."/>
            <person name="Zhou Y.K."/>
            <person name="Han B.P."/>
            <person name="Song L.R."/>
            <person name="Shu W.S."/>
        </authorList>
    </citation>
    <scope>NUCLEOTIDE SEQUENCE [LARGE SCALE GENOMIC DNA]</scope>
    <source>
        <strain evidence="1 2">FACHB-119</strain>
    </source>
</reference>
<comment type="caution">
    <text evidence="1">The sequence shown here is derived from an EMBL/GenBank/DDBJ whole genome shotgun (WGS) entry which is preliminary data.</text>
</comment>
<gene>
    <name evidence="1" type="ORF">H6G83_32810</name>
</gene>